<proteinExistence type="predicted"/>
<protein>
    <submittedName>
        <fullName evidence="1">Uncharacterized protein</fullName>
    </submittedName>
</protein>
<sequence length="56" mass="6535">MSQFIQRVANYIANEVLIKGLANSKTFQRFAIRTDHNLQNLHKTGTEHFEKAFEDI</sequence>
<gene>
    <name evidence="1" type="ORF">PTTT1_LOCUS18525</name>
</gene>
<evidence type="ECO:0000313" key="1">
    <source>
        <dbReference type="EMBL" id="CAG9282092.1"/>
    </source>
</evidence>
<dbReference type="PANTHER" id="PTHR34966">
    <property type="entry name" value="OSJNBA0043L24.15 PROTEIN"/>
    <property type="match status" value="1"/>
</dbReference>
<name>A0A8J9TB58_PHATR</name>
<feature type="non-terminal residue" evidence="1">
    <location>
        <position position="56"/>
    </location>
</feature>
<dbReference type="PANTHER" id="PTHR34966:SF1">
    <property type="entry name" value="OS04G0508100 PROTEIN"/>
    <property type="match status" value="1"/>
</dbReference>
<organism evidence="1">
    <name type="scientific">Phaeodactylum tricornutum</name>
    <name type="common">Diatom</name>
    <dbReference type="NCBI Taxonomy" id="2850"/>
    <lineage>
        <taxon>Eukaryota</taxon>
        <taxon>Sar</taxon>
        <taxon>Stramenopiles</taxon>
        <taxon>Ochrophyta</taxon>
        <taxon>Bacillariophyta</taxon>
        <taxon>Bacillariophyceae</taxon>
        <taxon>Bacillariophycidae</taxon>
        <taxon>Naviculales</taxon>
        <taxon>Phaeodactylaceae</taxon>
        <taxon>Phaeodactylum</taxon>
    </lineage>
</organism>
<dbReference type="EMBL" id="OU594957">
    <property type="protein sequence ID" value="CAG9282092.1"/>
    <property type="molecule type" value="Genomic_DNA"/>
</dbReference>
<accession>A0A8J9TB58</accession>
<reference evidence="1" key="1">
    <citation type="submission" date="2022-02" db="EMBL/GenBank/DDBJ databases">
        <authorList>
            <person name="Giguere J D."/>
        </authorList>
    </citation>
    <scope>NUCLEOTIDE SEQUENCE</scope>
    <source>
        <strain evidence="1">CCAP 1055/1</strain>
    </source>
</reference>
<dbReference type="AlphaFoldDB" id="A0A8J9TB58"/>
<dbReference type="Proteomes" id="UP000836788">
    <property type="component" value="Chromosome 16"/>
</dbReference>